<dbReference type="Proteomes" id="UP001243009">
    <property type="component" value="Unassembled WGS sequence"/>
</dbReference>
<name>A0ABT9DVJ7_9PROT</name>
<evidence type="ECO:0000256" key="1">
    <source>
        <dbReference type="SAM" id="SignalP"/>
    </source>
</evidence>
<reference evidence="2 3" key="1">
    <citation type="submission" date="2023-08" db="EMBL/GenBank/DDBJ databases">
        <title>The draft genome sequence of Paracraurococcus sp. LOR1-02.</title>
        <authorList>
            <person name="Kingkaew E."/>
            <person name="Tanasupawat S."/>
        </authorList>
    </citation>
    <scope>NUCLEOTIDE SEQUENCE [LARGE SCALE GENOMIC DNA]</scope>
    <source>
        <strain evidence="2 3">LOR1-02</strain>
    </source>
</reference>
<sequence length="139" mass="14852">MRCLLPLLTLLVACAAEPPAPVAPVLDLEGLATKAAEIGALVRAAQLCALPLSQPAQDRAARIEAAAILLHQQRGGTVARDAFLRDMAPPAFEGRQRLRERAAWCATKRPEVQQVDAMLNGAEGTALVQRAEDAEARLR</sequence>
<keyword evidence="1" id="KW-0732">Signal</keyword>
<dbReference type="RefSeq" id="WP_305102786.1">
    <property type="nucleotide sequence ID" value="NZ_JAUTWS010000004.1"/>
</dbReference>
<protein>
    <recommendedName>
        <fullName evidence="4">Lipoprotein</fullName>
    </recommendedName>
</protein>
<evidence type="ECO:0008006" key="4">
    <source>
        <dbReference type="Google" id="ProtNLM"/>
    </source>
</evidence>
<proteinExistence type="predicted"/>
<feature type="chain" id="PRO_5045959482" description="Lipoprotein" evidence="1">
    <location>
        <begin position="16"/>
        <end position="139"/>
    </location>
</feature>
<dbReference type="EMBL" id="JAUTWS010000004">
    <property type="protein sequence ID" value="MDO9707926.1"/>
    <property type="molecule type" value="Genomic_DNA"/>
</dbReference>
<organism evidence="2 3">
    <name type="scientific">Paracraurococcus lichenis</name>
    <dbReference type="NCBI Taxonomy" id="3064888"/>
    <lineage>
        <taxon>Bacteria</taxon>
        <taxon>Pseudomonadati</taxon>
        <taxon>Pseudomonadota</taxon>
        <taxon>Alphaproteobacteria</taxon>
        <taxon>Acetobacterales</taxon>
        <taxon>Roseomonadaceae</taxon>
        <taxon>Paracraurococcus</taxon>
    </lineage>
</organism>
<evidence type="ECO:0000313" key="3">
    <source>
        <dbReference type="Proteomes" id="UP001243009"/>
    </source>
</evidence>
<keyword evidence="3" id="KW-1185">Reference proteome</keyword>
<gene>
    <name evidence="2" type="ORF">Q7A36_06200</name>
</gene>
<evidence type="ECO:0000313" key="2">
    <source>
        <dbReference type="EMBL" id="MDO9707926.1"/>
    </source>
</evidence>
<comment type="caution">
    <text evidence="2">The sequence shown here is derived from an EMBL/GenBank/DDBJ whole genome shotgun (WGS) entry which is preliminary data.</text>
</comment>
<accession>A0ABT9DVJ7</accession>
<feature type="signal peptide" evidence="1">
    <location>
        <begin position="1"/>
        <end position="15"/>
    </location>
</feature>